<sequence>MVHAGKPEIPTRISGIAASKVGAQAFVRCLVMQTIFDVLENQGRSAILPDALISTILSQLTVSITYEPVQCQNVVLDLVMNKIPMMESGCIIAGNTVTVICINNTK</sequence>
<evidence type="ECO:0000313" key="1">
    <source>
        <dbReference type="EMBL" id="KAJ1373041.1"/>
    </source>
</evidence>
<reference evidence="1" key="1">
    <citation type="submission" date="2021-06" db="EMBL/GenBank/DDBJ databases">
        <title>Parelaphostrongylus tenuis whole genome reference sequence.</title>
        <authorList>
            <person name="Garwood T.J."/>
            <person name="Larsen P.A."/>
            <person name="Fountain-Jones N.M."/>
            <person name="Garbe J.R."/>
            <person name="Macchietto M.G."/>
            <person name="Kania S.A."/>
            <person name="Gerhold R.W."/>
            <person name="Richards J.E."/>
            <person name="Wolf T.M."/>
        </authorList>
    </citation>
    <scope>NUCLEOTIDE SEQUENCE</scope>
    <source>
        <strain evidence="1">MNPRO001-30</strain>
        <tissue evidence="1">Meninges</tissue>
    </source>
</reference>
<protein>
    <submittedName>
        <fullName evidence="1">Uncharacterized protein</fullName>
    </submittedName>
</protein>
<dbReference type="EMBL" id="JAHQIW010007219">
    <property type="protein sequence ID" value="KAJ1373041.1"/>
    <property type="molecule type" value="Genomic_DNA"/>
</dbReference>
<comment type="caution">
    <text evidence="1">The sequence shown here is derived from an EMBL/GenBank/DDBJ whole genome shotgun (WGS) entry which is preliminary data.</text>
</comment>
<proteinExistence type="predicted"/>
<evidence type="ECO:0000313" key="2">
    <source>
        <dbReference type="Proteomes" id="UP001196413"/>
    </source>
</evidence>
<accession>A0AAD5WKE0</accession>
<name>A0AAD5WKE0_PARTN</name>
<keyword evidence="2" id="KW-1185">Reference proteome</keyword>
<gene>
    <name evidence="1" type="ORF">KIN20_035369</name>
</gene>
<dbReference type="AlphaFoldDB" id="A0AAD5WKE0"/>
<dbReference type="Proteomes" id="UP001196413">
    <property type="component" value="Unassembled WGS sequence"/>
</dbReference>
<organism evidence="1 2">
    <name type="scientific">Parelaphostrongylus tenuis</name>
    <name type="common">Meningeal worm</name>
    <dbReference type="NCBI Taxonomy" id="148309"/>
    <lineage>
        <taxon>Eukaryota</taxon>
        <taxon>Metazoa</taxon>
        <taxon>Ecdysozoa</taxon>
        <taxon>Nematoda</taxon>
        <taxon>Chromadorea</taxon>
        <taxon>Rhabditida</taxon>
        <taxon>Rhabditina</taxon>
        <taxon>Rhabditomorpha</taxon>
        <taxon>Strongyloidea</taxon>
        <taxon>Metastrongylidae</taxon>
        <taxon>Parelaphostrongylus</taxon>
    </lineage>
</organism>